<keyword evidence="1" id="KW-0472">Membrane</keyword>
<dbReference type="KEGG" id="mps:MPTP_1346"/>
<keyword evidence="1" id="KW-0812">Transmembrane</keyword>
<organism evidence="2 3">
    <name type="scientific">Melissococcus plutonius (strain ATCC 35311 / DSM 29964 / CIP 104052 / LMG 20360 / NCIMB 702443)</name>
    <dbReference type="NCBI Taxonomy" id="940190"/>
    <lineage>
        <taxon>Bacteria</taxon>
        <taxon>Bacillati</taxon>
        <taxon>Bacillota</taxon>
        <taxon>Bacilli</taxon>
        <taxon>Lactobacillales</taxon>
        <taxon>Enterococcaceae</taxon>
        <taxon>Melissococcus</taxon>
    </lineage>
</organism>
<gene>
    <name evidence="2" type="ordered locus">MPTP_1346</name>
</gene>
<dbReference type="EMBL" id="AP012200">
    <property type="protein sequence ID" value="BAK21776.1"/>
    <property type="molecule type" value="Genomic_DNA"/>
</dbReference>
<dbReference type="AlphaFoldDB" id="F3YB98"/>
<evidence type="ECO:0000313" key="3">
    <source>
        <dbReference type="Proteomes" id="UP000008456"/>
    </source>
</evidence>
<protein>
    <submittedName>
        <fullName evidence="2">Uncharacterized protein</fullName>
    </submittedName>
</protein>
<dbReference type="HOGENOM" id="CLU_3272554_0_0_9"/>
<accession>F3YB98</accession>
<evidence type="ECO:0000256" key="1">
    <source>
        <dbReference type="SAM" id="Phobius"/>
    </source>
</evidence>
<name>F3YB98_MELPT</name>
<evidence type="ECO:0000313" key="2">
    <source>
        <dbReference type="EMBL" id="BAK21776.1"/>
    </source>
</evidence>
<keyword evidence="3" id="KW-1185">Reference proteome</keyword>
<reference key="2">
    <citation type="submission" date="2011-04" db="EMBL/GenBank/DDBJ databases">
        <title>Whole genome sequence of Melissococcus plutonius ATCC 35311.</title>
        <authorList>
            <person name="Okumura K."/>
            <person name="Arai R."/>
            <person name="Osaki M."/>
            <person name="Okura M."/>
            <person name="Kirikae T."/>
            <person name="Takamatsu D."/>
            <person name="Akiyama T."/>
        </authorList>
    </citation>
    <scope>NUCLEOTIDE SEQUENCE</scope>
    <source>
        <strain>ATCC 35311</strain>
    </source>
</reference>
<sequence>MTVFLGLLISIFMNRFIFDVIFLQQLKKLKIKTRTLTLLLS</sequence>
<proteinExistence type="predicted"/>
<dbReference type="Proteomes" id="UP000008456">
    <property type="component" value="Chromosome"/>
</dbReference>
<dbReference type="STRING" id="940190.MPTP_1346"/>
<keyword evidence="1" id="KW-1133">Transmembrane helix</keyword>
<reference evidence="2 3" key="1">
    <citation type="journal article" date="2011" name="J. Bacteriol.">
        <title>Complete genome sequence of Melissococcus plutonius ATCC 35311.</title>
        <authorList>
            <person name="Okumura K."/>
            <person name="Arai R."/>
            <person name="Okura M."/>
            <person name="Kirikae T."/>
            <person name="Takamatsu D."/>
            <person name="Osaki M."/>
            <person name="Miyoshi-Akiyama T."/>
        </authorList>
    </citation>
    <scope>NUCLEOTIDE SEQUENCE [LARGE SCALE GENOMIC DNA]</scope>
    <source>
        <strain evidence="3">ATCC 35311 / CIP 104052 / LMG 20360 / NCIMB 702443</strain>
    </source>
</reference>
<feature type="transmembrane region" description="Helical" evidence="1">
    <location>
        <begin position="6"/>
        <end position="24"/>
    </location>
</feature>